<evidence type="ECO:0000313" key="1">
    <source>
        <dbReference type="EMBL" id="KGF04296.1"/>
    </source>
</evidence>
<protein>
    <submittedName>
        <fullName evidence="1">Uncharacterized protein</fullName>
    </submittedName>
</protein>
<dbReference type="OrthoDB" id="1691445at2"/>
<comment type="caution">
    <text evidence="1">The sequence shown here is derived from an EMBL/GenBank/DDBJ whole genome shotgun (WGS) entry which is preliminary data.</text>
</comment>
<dbReference type="Proteomes" id="UP000029579">
    <property type="component" value="Unassembled WGS sequence"/>
</dbReference>
<dbReference type="eggNOG" id="COG2872">
    <property type="taxonomic scope" value="Bacteria"/>
</dbReference>
<reference evidence="1 2" key="1">
    <citation type="submission" date="2014-07" db="EMBL/GenBank/DDBJ databases">
        <authorList>
            <person name="McCorrison J."/>
            <person name="Sanka R."/>
            <person name="Torralba M."/>
            <person name="Gillis M."/>
            <person name="Haft D.H."/>
            <person name="Methe B."/>
            <person name="Sutton G."/>
            <person name="Nelson K.E."/>
        </authorList>
    </citation>
    <scope>NUCLEOTIDE SEQUENCE [LARGE SCALE GENOMIC DNA]</scope>
    <source>
        <strain evidence="1 2">S7-1-13</strain>
    </source>
</reference>
<dbReference type="RefSeq" id="WP_037327456.1">
    <property type="nucleotide sequence ID" value="NZ_JRMW01000032.1"/>
</dbReference>
<evidence type="ECO:0000313" key="2">
    <source>
        <dbReference type="Proteomes" id="UP000029579"/>
    </source>
</evidence>
<dbReference type="AlphaFoldDB" id="A0A095X3R1"/>
<sequence length="204" mass="23597">MKIYENYPEILKFNTKIEDKRFKNNISQLLVEKTIFMPTDDFLINDYESAGGLEVVEVKENKGKDLVSVKGKYTEDTIELVVDKKLRYRNLSYNTAYILFQIFLEGFYGNVKTNLFLSEDKAYITLLNYTSDIDPELFDEMINYSIESNLPITNKAGITEVTGLGTVINSYINFDNTYKIRRFKVLDTRKYGKNTIISFAAGNN</sequence>
<name>A0A095X3R1_9FIRM</name>
<dbReference type="EMBL" id="JRMW01000032">
    <property type="protein sequence ID" value="KGF04296.1"/>
    <property type="molecule type" value="Genomic_DNA"/>
</dbReference>
<proteinExistence type="predicted"/>
<organism evidence="1 2">
    <name type="scientific">Anaerococcus lactolyticus S7-1-13</name>
    <dbReference type="NCBI Taxonomy" id="1284686"/>
    <lineage>
        <taxon>Bacteria</taxon>
        <taxon>Bacillati</taxon>
        <taxon>Bacillota</taxon>
        <taxon>Tissierellia</taxon>
        <taxon>Tissierellales</taxon>
        <taxon>Peptoniphilaceae</taxon>
        <taxon>Anaerococcus</taxon>
    </lineage>
</organism>
<accession>A0A095X3R1</accession>
<gene>
    <name evidence="1" type="ORF">HMPREF1630_04600</name>
</gene>